<evidence type="ECO:0000313" key="3">
    <source>
        <dbReference type="Proteomes" id="UP000230423"/>
    </source>
</evidence>
<evidence type="ECO:0000256" key="1">
    <source>
        <dbReference type="RuleBase" id="RU364054"/>
    </source>
</evidence>
<sequence length="214" mass="23823">MCDDDKCEAIADNSCMLYLKVHDEEREPPEEMSVECAAAPQPKVAEKVEPASPELAEEIKRCYSNLDLSFENTQEAFKSKTNSDIIRALLVLRMCGIEPLVKHNQRILSVLRATLGQTLFKKLMKGTFFGHFVAGESREEVEPVVARLKRFGVKSILDYSVESDLSTEQAVQTAKSSKLAAEIAPAVRGFSEFSPSPIRYGFTDLPNGEAEFNK</sequence>
<comment type="similarity">
    <text evidence="1">Belongs to the proline oxidase family.</text>
</comment>
<comment type="cofactor">
    <cofactor evidence="1">
        <name>FAD</name>
        <dbReference type="ChEBI" id="CHEBI:57692"/>
    </cofactor>
</comment>
<dbReference type="GO" id="GO:0004657">
    <property type="term" value="F:proline dehydrogenase activity"/>
    <property type="evidence" value="ECO:0007669"/>
    <property type="project" value="UniProtKB-EC"/>
</dbReference>
<organism evidence="2 3">
    <name type="scientific">Teladorsagia circumcincta</name>
    <name type="common">Brown stomach worm</name>
    <name type="synonym">Ostertagia circumcincta</name>
    <dbReference type="NCBI Taxonomy" id="45464"/>
    <lineage>
        <taxon>Eukaryota</taxon>
        <taxon>Metazoa</taxon>
        <taxon>Ecdysozoa</taxon>
        <taxon>Nematoda</taxon>
        <taxon>Chromadorea</taxon>
        <taxon>Rhabditida</taxon>
        <taxon>Rhabditina</taxon>
        <taxon>Rhabditomorpha</taxon>
        <taxon>Strongyloidea</taxon>
        <taxon>Trichostrongylidae</taxon>
        <taxon>Teladorsagia</taxon>
    </lineage>
</organism>
<comment type="catalytic activity">
    <reaction evidence="1">
        <text>L-proline + a quinone = (S)-1-pyrroline-5-carboxylate + a quinol + H(+)</text>
        <dbReference type="Rhea" id="RHEA:23784"/>
        <dbReference type="ChEBI" id="CHEBI:15378"/>
        <dbReference type="ChEBI" id="CHEBI:17388"/>
        <dbReference type="ChEBI" id="CHEBI:24646"/>
        <dbReference type="ChEBI" id="CHEBI:60039"/>
        <dbReference type="ChEBI" id="CHEBI:132124"/>
        <dbReference type="EC" id="1.5.5.2"/>
    </reaction>
</comment>
<dbReference type="GO" id="GO:0010133">
    <property type="term" value="P:L-proline catabolic process to L-glutamate"/>
    <property type="evidence" value="ECO:0007669"/>
    <property type="project" value="TreeGrafter"/>
</dbReference>
<dbReference type="EC" id="1.5.5.2" evidence="1"/>
<comment type="function">
    <text evidence="1">Converts proline to delta-1-pyrroline-5-carboxylate.</text>
</comment>
<dbReference type="InterPro" id="IPR015659">
    <property type="entry name" value="Proline_oxidase"/>
</dbReference>
<evidence type="ECO:0000313" key="2">
    <source>
        <dbReference type="EMBL" id="PIO67894.1"/>
    </source>
</evidence>
<dbReference type="PANTHER" id="PTHR13914">
    <property type="entry name" value="PROLINE OXIDASE"/>
    <property type="match status" value="1"/>
</dbReference>
<dbReference type="Proteomes" id="UP000230423">
    <property type="component" value="Unassembled WGS sequence"/>
</dbReference>
<reference evidence="2 3" key="1">
    <citation type="submission" date="2015-09" db="EMBL/GenBank/DDBJ databases">
        <title>Draft genome of the parasitic nematode Teladorsagia circumcincta isolate WARC Sus (inbred).</title>
        <authorList>
            <person name="Mitreva M."/>
        </authorList>
    </citation>
    <scope>NUCLEOTIDE SEQUENCE [LARGE SCALE GENOMIC DNA]</scope>
    <source>
        <strain evidence="2 3">S</strain>
    </source>
</reference>
<dbReference type="PANTHER" id="PTHR13914:SF0">
    <property type="entry name" value="PROLINE DEHYDROGENASE 1, MITOCHONDRIAL"/>
    <property type="match status" value="1"/>
</dbReference>
<keyword evidence="1" id="KW-0560">Oxidoreductase</keyword>
<accession>A0A2G9UCC9</accession>
<keyword evidence="1" id="KW-0642">Proline metabolism</keyword>
<keyword evidence="3" id="KW-1185">Reference proteome</keyword>
<dbReference type="OrthoDB" id="5464at2759"/>
<dbReference type="EMBL" id="KZ347362">
    <property type="protein sequence ID" value="PIO67894.1"/>
    <property type="molecule type" value="Genomic_DNA"/>
</dbReference>
<dbReference type="GO" id="GO:0071949">
    <property type="term" value="F:FAD binding"/>
    <property type="evidence" value="ECO:0007669"/>
    <property type="project" value="TreeGrafter"/>
</dbReference>
<proteinExistence type="inferred from homology"/>
<name>A0A2G9UCC9_TELCI</name>
<keyword evidence="1" id="KW-0274">FAD</keyword>
<gene>
    <name evidence="2" type="ORF">TELCIR_10343</name>
</gene>
<protein>
    <recommendedName>
        <fullName evidence="1">Proline dehydrogenase</fullName>
        <ecNumber evidence="1">1.5.5.2</ecNumber>
    </recommendedName>
</protein>
<dbReference type="GO" id="GO:0005739">
    <property type="term" value="C:mitochondrion"/>
    <property type="evidence" value="ECO:0007669"/>
    <property type="project" value="TreeGrafter"/>
</dbReference>
<dbReference type="AlphaFoldDB" id="A0A2G9UCC9"/>
<keyword evidence="1" id="KW-0285">Flavoprotein</keyword>
<dbReference type="Gene3D" id="3.20.20.220">
    <property type="match status" value="1"/>
</dbReference>